<dbReference type="SMART" id="SM00421">
    <property type="entry name" value="HTH_LUXR"/>
    <property type="match status" value="1"/>
</dbReference>
<dbReference type="CDD" id="cd06170">
    <property type="entry name" value="LuxR_C_like"/>
    <property type="match status" value="1"/>
</dbReference>
<dbReference type="BioCyc" id="SGLO343509:SGP1_RS22345-MONOMER"/>
<dbReference type="GO" id="GO:0003677">
    <property type="term" value="F:DNA binding"/>
    <property type="evidence" value="ECO:0007669"/>
    <property type="project" value="UniProtKB-KW"/>
</dbReference>
<dbReference type="HOGENOM" id="CLU_075576_1_0_6"/>
<dbReference type="Pfam" id="PF00196">
    <property type="entry name" value="GerE"/>
    <property type="match status" value="1"/>
</dbReference>
<dbReference type="OrthoDB" id="6191871at2"/>
<evidence type="ECO:0000313" key="3">
    <source>
        <dbReference type="EMBL" id="BAE75731.1"/>
    </source>
</evidence>
<dbReference type="InterPro" id="IPR000792">
    <property type="entry name" value="Tscrpt_reg_LuxR_C"/>
</dbReference>
<evidence type="ECO:0000256" key="1">
    <source>
        <dbReference type="ARBA" id="ARBA00023125"/>
    </source>
</evidence>
<dbReference type="AlphaFoldDB" id="Q2NQ44"/>
<dbReference type="GO" id="GO:0006355">
    <property type="term" value="P:regulation of DNA-templated transcription"/>
    <property type="evidence" value="ECO:0007669"/>
    <property type="project" value="InterPro"/>
</dbReference>
<proteinExistence type="predicted"/>
<keyword evidence="4" id="KW-1185">Reference proteome</keyword>
<name>Q2NQ44_SODGM</name>
<dbReference type="Proteomes" id="UP000001932">
    <property type="component" value="Plasmid pSG1"/>
</dbReference>
<dbReference type="PRINTS" id="PR00038">
    <property type="entry name" value="HTHLUXR"/>
</dbReference>
<gene>
    <name evidence="3" type="ordered locus">SGP1_0024</name>
</gene>
<dbReference type="SUPFAM" id="SSF46894">
    <property type="entry name" value="C-terminal effector domain of the bipartite response regulators"/>
    <property type="match status" value="1"/>
</dbReference>
<dbReference type="PROSITE" id="PS50043">
    <property type="entry name" value="HTH_LUXR_2"/>
    <property type="match status" value="1"/>
</dbReference>
<reference evidence="3 4" key="1">
    <citation type="journal article" date="2006" name="Genome Res.">
        <title>Massive genome erosion and functional adaptations provide insights into the symbiotic lifestyle of Sodalis glossinidius in the tsetse host.</title>
        <authorList>
            <person name="Toh H."/>
            <person name="Weiss B.L."/>
            <person name="Perkin S.A.H."/>
            <person name="Yamashita A."/>
            <person name="Oshima K."/>
            <person name="Hattori M."/>
            <person name="Aksoy S."/>
        </authorList>
    </citation>
    <scope>NUCLEOTIDE SEQUENCE [LARGE SCALE GENOMIC DNA]</scope>
    <source>
        <strain evidence="4">morsitans</strain>
    </source>
</reference>
<dbReference type="RefSeq" id="WP_011412256.1">
    <property type="nucleotide sequence ID" value="NC_007713.1"/>
</dbReference>
<evidence type="ECO:0000313" key="4">
    <source>
        <dbReference type="Proteomes" id="UP000001932"/>
    </source>
</evidence>
<keyword evidence="1" id="KW-0238">DNA-binding</keyword>
<dbReference type="InterPro" id="IPR036388">
    <property type="entry name" value="WH-like_DNA-bd_sf"/>
</dbReference>
<feature type="domain" description="HTH luxR-type" evidence="2">
    <location>
        <begin position="156"/>
        <end position="221"/>
    </location>
</feature>
<dbReference type="EMBL" id="AP008233">
    <property type="protein sequence ID" value="BAE75731.1"/>
    <property type="molecule type" value="Genomic_DNA"/>
</dbReference>
<protein>
    <recommendedName>
        <fullName evidence="2">HTH luxR-type domain-containing protein</fullName>
    </recommendedName>
</protein>
<keyword evidence="3" id="KW-0614">Plasmid</keyword>
<dbReference type="InterPro" id="IPR013656">
    <property type="entry name" value="PAS_4"/>
</dbReference>
<evidence type="ECO:0000259" key="2">
    <source>
        <dbReference type="PROSITE" id="PS50043"/>
    </source>
</evidence>
<accession>Q2NQ44</accession>
<sequence>MNSDNMSFSVNKDLDVHSKNFDAFISYMENSNDFWIIKNEESRFVYANDIMLYYSGLPKGFNIEGKLDSECPAPWSEFEEIIQCNDKNVMEKKKTIPVLNTFTYGGREKIVQPFMLEVTPLIRDGMSIGVVGRGKKLDIYSMYHFENGKPPGQLSFGKPGNVFTDREFDIVFFALQSLTSKEISKKLDISHRTVENRLQDIYNKLNIHSLHELKEYCICKGYNNYAPTRFINPNPYIPLSTD</sequence>
<organism evidence="3 4">
    <name type="scientific">Sodalis glossinidius (strain morsitans)</name>
    <dbReference type="NCBI Taxonomy" id="343509"/>
    <lineage>
        <taxon>Bacteria</taxon>
        <taxon>Pseudomonadati</taxon>
        <taxon>Pseudomonadota</taxon>
        <taxon>Gammaproteobacteria</taxon>
        <taxon>Enterobacterales</taxon>
        <taxon>Bruguierivoracaceae</taxon>
        <taxon>Sodalis</taxon>
    </lineage>
</organism>
<dbReference type="Gene3D" id="1.10.10.10">
    <property type="entry name" value="Winged helix-like DNA-binding domain superfamily/Winged helix DNA-binding domain"/>
    <property type="match status" value="1"/>
</dbReference>
<dbReference type="Pfam" id="PF08448">
    <property type="entry name" value="PAS_4"/>
    <property type="match status" value="1"/>
</dbReference>
<dbReference type="KEGG" id="sgl:SGP1_0024"/>
<dbReference type="InterPro" id="IPR016032">
    <property type="entry name" value="Sig_transdc_resp-reg_C-effctor"/>
</dbReference>
<geneLocation type="plasmid" evidence="3 4">
    <name>pSG1</name>
</geneLocation>